<evidence type="ECO:0000259" key="7">
    <source>
        <dbReference type="Pfam" id="PF02384"/>
    </source>
</evidence>
<evidence type="ECO:0000313" key="9">
    <source>
        <dbReference type="Proteomes" id="UP000035027"/>
    </source>
</evidence>
<dbReference type="PATRIC" id="fig|1194971.3.peg.1775"/>
<sequence length="471" mass="54771">MDKELEKRLSVNDFEISNEEYMIKIAFYLEISKKALRAFNATEDILEVQKQYEISDGTDKNTQLVIDSKDTYYHHYLLYKDRKFKYEDLIKSLYNIEKKNPILKNMFKDITRSNMAGRVADLTFAMMYLKKEPSFEELLDWIARSSGSRSEFSITPLSINKLMVKLAGSFKGNITVYDPAVGTANLLLNVDSENFEKNKYYGQDINKFVLEIAKMNAILQDINSKNIELRLGDSLNSNWNFGKADVVVADMPLVMSWRPSKDLEQDNRYKNYGKLPNKNEWPFILEGLDKLSDDGTMIALSAQGILFRAAKEYKVRRKLLEDGMIKAVILLPEKLYYGTSVATCLLVLKKSSKDRDVFFINASKEYQKVKSNNVLTDDNIGKIVDAFNNQKEVKNFSRKISFEEIQKNDFNLTMARYINQYQFQEKLNQQKEFENLTKIDNKIGNVDEELNKIMRELVTDDKLKEVEKLIK</sequence>
<keyword evidence="8" id="KW-0614">Plasmid</keyword>
<evidence type="ECO:0000313" key="8">
    <source>
        <dbReference type="EMBL" id="AKI05307.1"/>
    </source>
</evidence>
<dbReference type="REBASE" id="113689">
    <property type="entry name" value="M2.LsaRenORF1788P"/>
</dbReference>
<dbReference type="AlphaFoldDB" id="A0A0F7PVY3"/>
<comment type="catalytic activity">
    <reaction evidence="6">
        <text>a 2'-deoxyadenosine in DNA + S-adenosyl-L-methionine = an N(6)-methyl-2'-deoxyadenosine in DNA + S-adenosyl-L-homocysteine + H(+)</text>
        <dbReference type="Rhea" id="RHEA:15197"/>
        <dbReference type="Rhea" id="RHEA-COMP:12418"/>
        <dbReference type="Rhea" id="RHEA-COMP:12419"/>
        <dbReference type="ChEBI" id="CHEBI:15378"/>
        <dbReference type="ChEBI" id="CHEBI:57856"/>
        <dbReference type="ChEBI" id="CHEBI:59789"/>
        <dbReference type="ChEBI" id="CHEBI:90615"/>
        <dbReference type="ChEBI" id="CHEBI:90616"/>
        <dbReference type="EC" id="2.1.1.72"/>
    </reaction>
</comment>
<accession>A0A0F7PVY3</accession>
<dbReference type="GO" id="GO:0003677">
    <property type="term" value="F:DNA binding"/>
    <property type="evidence" value="ECO:0007669"/>
    <property type="project" value="InterPro"/>
</dbReference>
<keyword evidence="3" id="KW-0808">Transferase</keyword>
<dbReference type="PANTHER" id="PTHR42933">
    <property type="entry name" value="SLR6095 PROTEIN"/>
    <property type="match status" value="1"/>
</dbReference>
<dbReference type="EC" id="2.1.1.72" evidence="1"/>
<protein>
    <recommendedName>
        <fullName evidence="1">site-specific DNA-methyltransferase (adenine-specific)</fullName>
        <ecNumber evidence="1">2.1.1.72</ecNumber>
    </recommendedName>
</protein>
<dbReference type="RefSeq" id="WP_047036167.1">
    <property type="nucleotide sequence ID" value="NZ_CP011404.1"/>
</dbReference>
<name>A0A0F7PVY3_9LACO</name>
<reference evidence="8 9" key="1">
    <citation type="submission" date="2015-04" db="EMBL/GenBank/DDBJ databases">
        <title>Complete genome sequence of Lactobacillus salivarius Ren, a probiotic strain with antitumor activity.</title>
        <authorList>
            <person name="Sun E."/>
            <person name="Zhao L."/>
            <person name="Liu S."/>
            <person name="Zhang M."/>
            <person name="Guo H."/>
            <person name="Ren F."/>
        </authorList>
    </citation>
    <scope>NUCLEOTIDE SEQUENCE [LARGE SCALE GENOMIC DNA]</scope>
    <source>
        <strain evidence="8 9">Ren</strain>
        <plasmid evidence="8 9">pR1</plasmid>
    </source>
</reference>
<dbReference type="InterPro" id="IPR051537">
    <property type="entry name" value="DNA_Adenine_Mtase"/>
</dbReference>
<geneLocation type="plasmid" evidence="8 9">
    <name>pR1</name>
</geneLocation>
<dbReference type="GO" id="GO:0032259">
    <property type="term" value="P:methylation"/>
    <property type="evidence" value="ECO:0007669"/>
    <property type="project" value="UniProtKB-KW"/>
</dbReference>
<dbReference type="InterPro" id="IPR029063">
    <property type="entry name" value="SAM-dependent_MTases_sf"/>
</dbReference>
<evidence type="ECO:0000256" key="1">
    <source>
        <dbReference type="ARBA" id="ARBA00011900"/>
    </source>
</evidence>
<keyword evidence="4" id="KW-0949">S-adenosyl-L-methionine</keyword>
<keyword evidence="5" id="KW-0680">Restriction system</keyword>
<keyword evidence="8" id="KW-0378">Hydrolase</keyword>
<keyword evidence="8" id="KW-0540">Nuclease</keyword>
<dbReference type="GO" id="GO:0004519">
    <property type="term" value="F:endonuclease activity"/>
    <property type="evidence" value="ECO:0007669"/>
    <property type="project" value="UniProtKB-KW"/>
</dbReference>
<dbReference type="GO" id="GO:0009007">
    <property type="term" value="F:site-specific DNA-methyltransferase (adenine-specific) activity"/>
    <property type="evidence" value="ECO:0007669"/>
    <property type="project" value="UniProtKB-EC"/>
</dbReference>
<evidence type="ECO:0000256" key="2">
    <source>
        <dbReference type="ARBA" id="ARBA00022603"/>
    </source>
</evidence>
<dbReference type="EMBL" id="CP011404">
    <property type="protein sequence ID" value="AKI05307.1"/>
    <property type="molecule type" value="Genomic_DNA"/>
</dbReference>
<gene>
    <name evidence="8" type="ORF">LsR_01789</name>
</gene>
<evidence type="ECO:0000256" key="6">
    <source>
        <dbReference type="ARBA" id="ARBA00047942"/>
    </source>
</evidence>
<dbReference type="Proteomes" id="UP000035027">
    <property type="component" value="Plasmid pR1"/>
</dbReference>
<dbReference type="Gene3D" id="3.40.50.150">
    <property type="entry name" value="Vaccinia Virus protein VP39"/>
    <property type="match status" value="1"/>
</dbReference>
<dbReference type="SUPFAM" id="SSF53335">
    <property type="entry name" value="S-adenosyl-L-methionine-dependent methyltransferases"/>
    <property type="match status" value="1"/>
</dbReference>
<proteinExistence type="predicted"/>
<dbReference type="PANTHER" id="PTHR42933:SF1">
    <property type="entry name" value="SITE-SPECIFIC DNA-METHYLTRANSFERASE (ADENINE-SPECIFIC)"/>
    <property type="match status" value="1"/>
</dbReference>
<dbReference type="GO" id="GO:0009307">
    <property type="term" value="P:DNA restriction-modification system"/>
    <property type="evidence" value="ECO:0007669"/>
    <property type="project" value="UniProtKB-KW"/>
</dbReference>
<dbReference type="GO" id="GO:0008170">
    <property type="term" value="F:N-methyltransferase activity"/>
    <property type="evidence" value="ECO:0007669"/>
    <property type="project" value="InterPro"/>
</dbReference>
<keyword evidence="8" id="KW-0255">Endonuclease</keyword>
<evidence type="ECO:0000256" key="5">
    <source>
        <dbReference type="ARBA" id="ARBA00022747"/>
    </source>
</evidence>
<keyword evidence="2" id="KW-0489">Methyltransferase</keyword>
<feature type="domain" description="DNA methylase adenine-specific" evidence="7">
    <location>
        <begin position="135"/>
        <end position="425"/>
    </location>
</feature>
<dbReference type="InterPro" id="IPR003356">
    <property type="entry name" value="DNA_methylase_A-5"/>
</dbReference>
<organism evidence="8 9">
    <name type="scientific">Ligilactobacillus salivarius str. Ren</name>
    <dbReference type="NCBI Taxonomy" id="1194971"/>
    <lineage>
        <taxon>Bacteria</taxon>
        <taxon>Bacillati</taxon>
        <taxon>Bacillota</taxon>
        <taxon>Bacilli</taxon>
        <taxon>Lactobacillales</taxon>
        <taxon>Lactobacillaceae</taxon>
        <taxon>Ligilactobacillus</taxon>
    </lineage>
</organism>
<evidence type="ECO:0000256" key="4">
    <source>
        <dbReference type="ARBA" id="ARBA00022691"/>
    </source>
</evidence>
<evidence type="ECO:0000256" key="3">
    <source>
        <dbReference type="ARBA" id="ARBA00022679"/>
    </source>
</evidence>
<dbReference type="Pfam" id="PF02384">
    <property type="entry name" value="N6_Mtase"/>
    <property type="match status" value="1"/>
</dbReference>